<name>L0IAH9_HALRX</name>
<sequence length="384" mass="42614">MRYLIFTNTPAHVHCYRNAVSELEARGHDVLVLARDYGCTVDLVEWYDLPHEVYGACETSKWSLLANLPAQYARALRAARRFDPDLIFGMGGYAAHTGALTRTPVVLLIDSEVTGLDHTISTPFARTVLTPDTFQTQLCDEHYVFPGLKECAYLHPEEWTDHRAQTGTGPPVRTRLDLDRDEPYVIVRLNAFGSHHDVGKGGFTPDRRRQLIETLAEYATVLVSDEGGDLAFTDLPARPFSLHPARLHDALDEAALLVADTQTMVTEAALLGTPAIRSNSFVGEDDMGNFRELERQGLIFNEAEFDAVLERAPALLAAEGTDETWRRRRDAFLADRCNLTRVIVDVARARGDPESVDALVPFDGVDAPEPTPEPVPAEPLPQNE</sequence>
<dbReference type="GeneID" id="14375926"/>
<gene>
    <name evidence="2" type="ordered locus">Halru_0619</name>
</gene>
<protein>
    <recommendedName>
        <fullName evidence="4">DUF354 domain-containing protein</fullName>
    </recommendedName>
</protein>
<dbReference type="PANTHER" id="PTHR39662:SF1">
    <property type="entry name" value="DUF354 DOMAIN-CONTAINING PROTEIN"/>
    <property type="match status" value="1"/>
</dbReference>
<accession>L0IAH9</accession>
<dbReference type="STRING" id="797302.Halru_0619"/>
<feature type="compositionally biased region" description="Pro residues" evidence="1">
    <location>
        <begin position="369"/>
        <end position="384"/>
    </location>
</feature>
<evidence type="ECO:0000256" key="1">
    <source>
        <dbReference type="SAM" id="MobiDB-lite"/>
    </source>
</evidence>
<dbReference type="eggNOG" id="arCOG01395">
    <property type="taxonomic scope" value="Archaea"/>
</dbReference>
<dbReference type="AlphaFoldDB" id="L0IAH9"/>
<feature type="region of interest" description="Disordered" evidence="1">
    <location>
        <begin position="355"/>
        <end position="384"/>
    </location>
</feature>
<dbReference type="PANTHER" id="PTHR39662">
    <property type="entry name" value="DUF354 DOMAIN-CONTAINING PROTEIN-RELATED"/>
    <property type="match status" value="1"/>
</dbReference>
<dbReference type="Gene3D" id="3.40.50.2000">
    <property type="entry name" value="Glycogen Phosphorylase B"/>
    <property type="match status" value="1"/>
</dbReference>
<proteinExistence type="predicted"/>
<evidence type="ECO:0008006" key="4">
    <source>
        <dbReference type="Google" id="ProtNLM"/>
    </source>
</evidence>
<keyword evidence="3" id="KW-1185">Reference proteome</keyword>
<dbReference type="OrthoDB" id="185087at2157"/>
<dbReference type="KEGG" id="hru:Halru_0619"/>
<dbReference type="Proteomes" id="UP000010846">
    <property type="component" value="Chromosome"/>
</dbReference>
<dbReference type="EMBL" id="CP003050">
    <property type="protein sequence ID" value="AGB15246.1"/>
    <property type="molecule type" value="Genomic_DNA"/>
</dbReference>
<reference evidence="2" key="1">
    <citation type="submission" date="2011-09" db="EMBL/GenBank/DDBJ databases">
        <title>Complete sequence of Halovivax ruber XH-70.</title>
        <authorList>
            <consortium name="US DOE Joint Genome Institute"/>
            <person name="Lucas S."/>
            <person name="Han J."/>
            <person name="Lapidus A."/>
            <person name="Cheng J.-F."/>
            <person name="Goodwin L."/>
            <person name="Pitluck S."/>
            <person name="Peters L."/>
            <person name="Mikhailova N."/>
            <person name="Davenport K."/>
            <person name="Detter J.C."/>
            <person name="Han C."/>
            <person name="Tapia R."/>
            <person name="Land M."/>
            <person name="Hauser L."/>
            <person name="Kyrpides N."/>
            <person name="Ivanova N."/>
            <person name="Pagani I."/>
            <person name="Sproer C."/>
            <person name="Anderson I."/>
            <person name="Woyke T."/>
        </authorList>
    </citation>
    <scope>NUCLEOTIDE SEQUENCE</scope>
    <source>
        <strain evidence="2">XH-70</strain>
    </source>
</reference>
<dbReference type="RefSeq" id="WP_015299927.1">
    <property type="nucleotide sequence ID" value="NC_019964.1"/>
</dbReference>
<organism evidence="2 3">
    <name type="scientific">Halovivax ruber (strain DSM 18193 / JCM 13892 / XH-70)</name>
    <dbReference type="NCBI Taxonomy" id="797302"/>
    <lineage>
        <taxon>Archaea</taxon>
        <taxon>Methanobacteriati</taxon>
        <taxon>Methanobacteriota</taxon>
        <taxon>Stenosarchaea group</taxon>
        <taxon>Halobacteria</taxon>
        <taxon>Halobacteriales</taxon>
        <taxon>Natrialbaceae</taxon>
        <taxon>Halovivax</taxon>
    </lineage>
</organism>
<dbReference type="SUPFAM" id="SSF53756">
    <property type="entry name" value="UDP-Glycosyltransferase/glycogen phosphorylase"/>
    <property type="match status" value="1"/>
</dbReference>
<evidence type="ECO:0000313" key="3">
    <source>
        <dbReference type="Proteomes" id="UP000010846"/>
    </source>
</evidence>
<dbReference type="InterPro" id="IPR007152">
    <property type="entry name" value="DUF354"/>
</dbReference>
<dbReference type="HOGENOM" id="CLU_064233_0_0_2"/>
<evidence type="ECO:0000313" key="2">
    <source>
        <dbReference type="EMBL" id="AGB15246.1"/>
    </source>
</evidence>